<evidence type="ECO:0000313" key="3">
    <source>
        <dbReference type="Proteomes" id="UP001529510"/>
    </source>
</evidence>
<sequence length="55" mass="6049">MCSPTPIKTANHSMGMEKRQISISSLSERDKGSLPKDTPYSESEPRKGETIADQP</sequence>
<reference evidence="2 3" key="1">
    <citation type="submission" date="2024-05" db="EMBL/GenBank/DDBJ databases">
        <title>Genome sequencing and assembly of Indian major carp, Cirrhinus mrigala (Hamilton, 1822).</title>
        <authorList>
            <person name="Mohindra V."/>
            <person name="Chowdhury L.M."/>
            <person name="Lal K."/>
            <person name="Jena J.K."/>
        </authorList>
    </citation>
    <scope>NUCLEOTIDE SEQUENCE [LARGE SCALE GENOMIC DNA]</scope>
    <source>
        <strain evidence="2">CM1030</strain>
        <tissue evidence="2">Blood</tissue>
    </source>
</reference>
<evidence type="ECO:0008006" key="4">
    <source>
        <dbReference type="Google" id="ProtNLM"/>
    </source>
</evidence>
<comment type="caution">
    <text evidence="2">The sequence shown here is derived from an EMBL/GenBank/DDBJ whole genome shotgun (WGS) entry which is preliminary data.</text>
</comment>
<evidence type="ECO:0000313" key="2">
    <source>
        <dbReference type="EMBL" id="KAL0152471.1"/>
    </source>
</evidence>
<feature type="compositionally biased region" description="Basic and acidic residues" evidence="1">
    <location>
        <begin position="43"/>
        <end position="55"/>
    </location>
</feature>
<dbReference type="AlphaFoldDB" id="A0ABD0MU26"/>
<feature type="non-terminal residue" evidence="2">
    <location>
        <position position="55"/>
    </location>
</feature>
<dbReference type="EMBL" id="JAMKFB020000189">
    <property type="protein sequence ID" value="KAL0152471.1"/>
    <property type="molecule type" value="Genomic_DNA"/>
</dbReference>
<keyword evidence="3" id="KW-1185">Reference proteome</keyword>
<proteinExistence type="predicted"/>
<protein>
    <recommendedName>
        <fullName evidence="4">Prolactin receptor</fullName>
    </recommendedName>
</protein>
<organism evidence="2 3">
    <name type="scientific">Cirrhinus mrigala</name>
    <name type="common">Mrigala</name>
    <dbReference type="NCBI Taxonomy" id="683832"/>
    <lineage>
        <taxon>Eukaryota</taxon>
        <taxon>Metazoa</taxon>
        <taxon>Chordata</taxon>
        <taxon>Craniata</taxon>
        <taxon>Vertebrata</taxon>
        <taxon>Euteleostomi</taxon>
        <taxon>Actinopterygii</taxon>
        <taxon>Neopterygii</taxon>
        <taxon>Teleostei</taxon>
        <taxon>Ostariophysi</taxon>
        <taxon>Cypriniformes</taxon>
        <taxon>Cyprinidae</taxon>
        <taxon>Labeoninae</taxon>
        <taxon>Labeonini</taxon>
        <taxon>Cirrhinus</taxon>
    </lineage>
</organism>
<evidence type="ECO:0000256" key="1">
    <source>
        <dbReference type="SAM" id="MobiDB-lite"/>
    </source>
</evidence>
<feature type="compositionally biased region" description="Polar residues" evidence="1">
    <location>
        <begin position="1"/>
        <end position="12"/>
    </location>
</feature>
<gene>
    <name evidence="2" type="ORF">M9458_052194</name>
</gene>
<dbReference type="Proteomes" id="UP001529510">
    <property type="component" value="Unassembled WGS sequence"/>
</dbReference>
<accession>A0ABD0MU26</accession>
<feature type="region of interest" description="Disordered" evidence="1">
    <location>
        <begin position="1"/>
        <end position="55"/>
    </location>
</feature>
<name>A0ABD0MU26_CIRMR</name>